<evidence type="ECO:0000313" key="3">
    <source>
        <dbReference type="EMBL" id="KAK9514114.1"/>
    </source>
</evidence>
<keyword evidence="1" id="KW-0175">Coiled coil</keyword>
<reference evidence="3 4" key="1">
    <citation type="journal article" date="2024" name="Genome Biol. Evol.">
        <title>Chromosome-level genome assembly of the viviparous eelpout Zoarces viviparus.</title>
        <authorList>
            <person name="Fuhrmann N."/>
            <person name="Brasseur M.V."/>
            <person name="Bakowski C.E."/>
            <person name="Podsiadlowski L."/>
            <person name="Prost S."/>
            <person name="Krehenwinkel H."/>
            <person name="Mayer C."/>
        </authorList>
    </citation>
    <scope>NUCLEOTIDE SEQUENCE [LARGE SCALE GENOMIC DNA]</scope>
    <source>
        <strain evidence="3">NO-MEL_2022_Ind0_liver</strain>
    </source>
</reference>
<dbReference type="AlphaFoldDB" id="A0AAW1DUT3"/>
<organism evidence="3 4">
    <name type="scientific">Zoarces viviparus</name>
    <name type="common">Viviparous eelpout</name>
    <name type="synonym">Blennius viviparus</name>
    <dbReference type="NCBI Taxonomy" id="48416"/>
    <lineage>
        <taxon>Eukaryota</taxon>
        <taxon>Metazoa</taxon>
        <taxon>Chordata</taxon>
        <taxon>Craniata</taxon>
        <taxon>Vertebrata</taxon>
        <taxon>Euteleostomi</taxon>
        <taxon>Actinopterygii</taxon>
        <taxon>Neopterygii</taxon>
        <taxon>Teleostei</taxon>
        <taxon>Neoteleostei</taxon>
        <taxon>Acanthomorphata</taxon>
        <taxon>Eupercaria</taxon>
        <taxon>Perciformes</taxon>
        <taxon>Cottioidei</taxon>
        <taxon>Zoarcales</taxon>
        <taxon>Zoarcidae</taxon>
        <taxon>Zoarcinae</taxon>
        <taxon>Zoarces</taxon>
    </lineage>
</organism>
<gene>
    <name evidence="3" type="ORF">VZT92_027603</name>
</gene>
<dbReference type="SUPFAM" id="SSF74924">
    <property type="entry name" value="Cap-Gly domain"/>
    <property type="match status" value="1"/>
</dbReference>
<evidence type="ECO:0000256" key="1">
    <source>
        <dbReference type="SAM" id="Coils"/>
    </source>
</evidence>
<proteinExistence type="predicted"/>
<accession>A0AAW1DUT3</accession>
<evidence type="ECO:0000313" key="4">
    <source>
        <dbReference type="Proteomes" id="UP001488805"/>
    </source>
</evidence>
<feature type="coiled-coil region" evidence="1">
    <location>
        <begin position="255"/>
        <end position="282"/>
    </location>
</feature>
<name>A0AAW1DUT3_ZOAVI</name>
<keyword evidence="4" id="KW-1185">Reference proteome</keyword>
<dbReference type="InterPro" id="IPR036859">
    <property type="entry name" value="CAP-Gly_dom_sf"/>
</dbReference>
<dbReference type="Gene3D" id="2.30.30.190">
    <property type="entry name" value="CAP Gly-rich-like domain"/>
    <property type="match status" value="1"/>
</dbReference>
<dbReference type="Pfam" id="PF01302">
    <property type="entry name" value="CAP_GLY"/>
    <property type="match status" value="1"/>
</dbReference>
<dbReference type="Proteomes" id="UP001488805">
    <property type="component" value="Unassembled WGS sequence"/>
</dbReference>
<comment type="caution">
    <text evidence="3">The sequence shown here is derived from an EMBL/GenBank/DDBJ whole genome shotgun (WGS) entry which is preliminary data.</text>
</comment>
<dbReference type="EMBL" id="JBCEZU010000597">
    <property type="protein sequence ID" value="KAK9514114.1"/>
    <property type="molecule type" value="Genomic_DNA"/>
</dbReference>
<protein>
    <recommendedName>
        <fullName evidence="2">CAP-Gly domain-containing protein</fullName>
    </recommendedName>
</protein>
<evidence type="ECO:0000259" key="2">
    <source>
        <dbReference type="PROSITE" id="PS50245"/>
    </source>
</evidence>
<dbReference type="InterPro" id="IPR000938">
    <property type="entry name" value="CAP-Gly_domain"/>
</dbReference>
<sequence length="452" mass="49228">MVMVDWVVVVDAEPPEVAGIVRDWVVVAIAVPPEVVEVADWVVRVSVLPLGVEEDWMVVEVAAGADVELVTVLPGVMGGWVVGFDVAPEIIVVAADVELVTVLPGVMGGWVVGFDVAPVIIVVPDMGAVEPKANPLDSLYNSPANLSSIHVRISQCEVNMLQQYILWTAFTWTFKGILCTCRFLWICPYNAIKFLPRERHMIEDTSRQLKLFVGSESKGIAAIPGSPNRATALHKRLTKTEMEILSLKTKVACERASWERRFSELQRKQEELLNQLASQAGELVAVGGCDEHGESGVDNGEAFEEGSSLSRMMYQHRGSEVSSRDDTCASSLSGSQLSLSLALSSRPSSSTATSVGSWRTSKGPHRVFVPHSPMDLELGHRVRIMLPSGRISTGTICFLGHLQGEADLHLGVELQTPEHGLHDGSHGGHSYFECKPGYGAFVPFHKLLMAWE</sequence>
<feature type="domain" description="CAP-Gly" evidence="2">
    <location>
        <begin position="400"/>
        <end position="443"/>
    </location>
</feature>
<dbReference type="SMART" id="SM01052">
    <property type="entry name" value="CAP_GLY"/>
    <property type="match status" value="1"/>
</dbReference>
<dbReference type="PROSITE" id="PS50245">
    <property type="entry name" value="CAP_GLY_2"/>
    <property type="match status" value="1"/>
</dbReference>